<accession>A0ABP0GSI6</accession>
<evidence type="ECO:0000313" key="3">
    <source>
        <dbReference type="Proteomes" id="UP001642483"/>
    </source>
</evidence>
<dbReference type="EMBL" id="CAWYQH010000141">
    <property type="protein sequence ID" value="CAK8694685.1"/>
    <property type="molecule type" value="Genomic_DNA"/>
</dbReference>
<comment type="caution">
    <text evidence="2">The sequence shown here is derived from an EMBL/GenBank/DDBJ whole genome shotgun (WGS) entry which is preliminary data.</text>
</comment>
<evidence type="ECO:0000313" key="2">
    <source>
        <dbReference type="EMBL" id="CAK8694685.1"/>
    </source>
</evidence>
<sequence>MVSFREPSYNAAEEFGRRWIILLCIYALLFKFSCTEALIYNECKFYSSISRGSGVSDYEFLHGSNIINTKKNATVNLNALTFLFLLVFFLYNFHATPVLLNLCL</sequence>
<protein>
    <submittedName>
        <fullName evidence="2">Uncharacterized protein</fullName>
    </submittedName>
</protein>
<proteinExistence type="predicted"/>
<keyword evidence="1" id="KW-1133">Transmembrane helix</keyword>
<keyword evidence="3" id="KW-1185">Reference proteome</keyword>
<keyword evidence="1" id="KW-0812">Transmembrane</keyword>
<dbReference type="Proteomes" id="UP001642483">
    <property type="component" value="Unassembled WGS sequence"/>
</dbReference>
<evidence type="ECO:0000256" key="1">
    <source>
        <dbReference type="SAM" id="Phobius"/>
    </source>
</evidence>
<feature type="transmembrane region" description="Helical" evidence="1">
    <location>
        <begin position="20"/>
        <end position="41"/>
    </location>
</feature>
<name>A0ABP0GSI6_CLALP</name>
<gene>
    <name evidence="2" type="ORF">CVLEPA_LOCUS28037</name>
</gene>
<organism evidence="2 3">
    <name type="scientific">Clavelina lepadiformis</name>
    <name type="common">Light-bulb sea squirt</name>
    <name type="synonym">Ascidia lepadiformis</name>
    <dbReference type="NCBI Taxonomy" id="159417"/>
    <lineage>
        <taxon>Eukaryota</taxon>
        <taxon>Metazoa</taxon>
        <taxon>Chordata</taxon>
        <taxon>Tunicata</taxon>
        <taxon>Ascidiacea</taxon>
        <taxon>Aplousobranchia</taxon>
        <taxon>Clavelinidae</taxon>
        <taxon>Clavelina</taxon>
    </lineage>
</organism>
<keyword evidence="1" id="KW-0472">Membrane</keyword>
<feature type="transmembrane region" description="Helical" evidence="1">
    <location>
        <begin position="75"/>
        <end position="94"/>
    </location>
</feature>
<reference evidence="2 3" key="1">
    <citation type="submission" date="2024-02" db="EMBL/GenBank/DDBJ databases">
        <authorList>
            <person name="Daric V."/>
            <person name="Darras S."/>
        </authorList>
    </citation>
    <scope>NUCLEOTIDE SEQUENCE [LARGE SCALE GENOMIC DNA]</scope>
</reference>